<evidence type="ECO:0000313" key="3">
    <source>
        <dbReference type="Proteomes" id="UP000480178"/>
    </source>
</evidence>
<feature type="signal peptide" evidence="1">
    <location>
        <begin position="1"/>
        <end position="24"/>
    </location>
</feature>
<dbReference type="KEGG" id="rhoz:GXP67_11585"/>
<dbReference type="PROSITE" id="PS51257">
    <property type="entry name" value="PROKAR_LIPOPROTEIN"/>
    <property type="match status" value="1"/>
</dbReference>
<feature type="chain" id="PRO_5025499695" evidence="1">
    <location>
        <begin position="25"/>
        <end position="265"/>
    </location>
</feature>
<keyword evidence="3" id="KW-1185">Reference proteome</keyword>
<name>A0A6C0GHE2_9BACT</name>
<evidence type="ECO:0000313" key="2">
    <source>
        <dbReference type="EMBL" id="QHT67234.1"/>
    </source>
</evidence>
<evidence type="ECO:0000256" key="1">
    <source>
        <dbReference type="SAM" id="SignalP"/>
    </source>
</evidence>
<proteinExistence type="predicted"/>
<dbReference type="EMBL" id="CP048222">
    <property type="protein sequence ID" value="QHT67234.1"/>
    <property type="molecule type" value="Genomic_DNA"/>
</dbReference>
<keyword evidence="1" id="KW-0732">Signal</keyword>
<dbReference type="PANTHER" id="PTHR31118:SF12">
    <property type="entry name" value="CYCLASE-LIKE PROTEIN 2"/>
    <property type="match status" value="1"/>
</dbReference>
<dbReference type="Gene3D" id="3.50.30.50">
    <property type="entry name" value="Putative cyclase"/>
    <property type="match status" value="1"/>
</dbReference>
<dbReference type="Pfam" id="PF04199">
    <property type="entry name" value="Cyclase"/>
    <property type="match status" value="1"/>
</dbReference>
<dbReference type="Proteomes" id="UP000480178">
    <property type="component" value="Chromosome"/>
</dbReference>
<organism evidence="2 3">
    <name type="scientific">Rhodocytophaga rosea</name>
    <dbReference type="NCBI Taxonomy" id="2704465"/>
    <lineage>
        <taxon>Bacteria</taxon>
        <taxon>Pseudomonadati</taxon>
        <taxon>Bacteroidota</taxon>
        <taxon>Cytophagia</taxon>
        <taxon>Cytophagales</taxon>
        <taxon>Rhodocytophagaceae</taxon>
        <taxon>Rhodocytophaga</taxon>
    </lineage>
</organism>
<sequence length="265" mass="29031">MKRKLSWLLILSCFASVGCSTKQAAFPAGKWVDLSYDYSKETIFWPTASPFILDTVSVGMTEKGYYYSSYGFCTDEHGGTHIDAPIHFAQGGRTVDQLPLSQLIGPSVKIDVSPQALANKDYLVSIQDFTQWESVHGKIPEGSIVLLQTGYSRYWPDRLQYLGTDKTGNEGVSQLHFPGLDPKAAQWLVTQRKIKAIGIDTASIDYGQSQEFSSHVTLMKANIPAFENLASLDQVPTLGAHIVALPMKIKGGSGGPLRIIAFIPD</sequence>
<dbReference type="SUPFAM" id="SSF102198">
    <property type="entry name" value="Putative cyclase"/>
    <property type="match status" value="1"/>
</dbReference>
<gene>
    <name evidence="2" type="ORF">GXP67_11585</name>
</gene>
<dbReference type="AlphaFoldDB" id="A0A6C0GHE2"/>
<dbReference type="GO" id="GO:0019441">
    <property type="term" value="P:L-tryptophan catabolic process to kynurenine"/>
    <property type="evidence" value="ECO:0007669"/>
    <property type="project" value="InterPro"/>
</dbReference>
<accession>A0A6C0GHE2</accession>
<protein>
    <submittedName>
        <fullName evidence="2">Cyclase family protein</fullName>
    </submittedName>
</protein>
<dbReference type="InterPro" id="IPR037175">
    <property type="entry name" value="KFase_sf"/>
</dbReference>
<reference evidence="2 3" key="1">
    <citation type="submission" date="2020-01" db="EMBL/GenBank/DDBJ databases">
        <authorList>
            <person name="Kim M.K."/>
        </authorList>
    </citation>
    <scope>NUCLEOTIDE SEQUENCE [LARGE SCALE GENOMIC DNA]</scope>
    <source>
        <strain evidence="2 3">172606-1</strain>
    </source>
</reference>
<dbReference type="RefSeq" id="WP_162443275.1">
    <property type="nucleotide sequence ID" value="NZ_CP048222.1"/>
</dbReference>
<dbReference type="PANTHER" id="PTHR31118">
    <property type="entry name" value="CYCLASE-LIKE PROTEIN 2"/>
    <property type="match status" value="1"/>
</dbReference>
<dbReference type="GO" id="GO:0004061">
    <property type="term" value="F:arylformamidase activity"/>
    <property type="evidence" value="ECO:0007669"/>
    <property type="project" value="InterPro"/>
</dbReference>
<dbReference type="InterPro" id="IPR007325">
    <property type="entry name" value="KFase/CYL"/>
</dbReference>